<feature type="compositionally biased region" description="Acidic residues" evidence="5">
    <location>
        <begin position="453"/>
        <end position="463"/>
    </location>
</feature>
<reference evidence="6" key="1">
    <citation type="submission" date="2016-04" db="EMBL/GenBank/DDBJ databases">
        <authorList>
            <person name="Nguyen H.D."/>
            <person name="Kesanakurti P."/>
            <person name="Cullis J."/>
            <person name="Levesque C.A."/>
            <person name="Hambleton S."/>
        </authorList>
    </citation>
    <scope>NUCLEOTIDE SEQUENCE</scope>
    <source>
        <strain evidence="6">DAOMC 238032</strain>
    </source>
</reference>
<accession>A0A8T8T6V3</accession>
<dbReference type="InterPro" id="IPR037850">
    <property type="entry name" value="RBBP5/Swd1"/>
</dbReference>
<reference evidence="6" key="2">
    <citation type="journal article" date="2019" name="IMA Fungus">
        <title>Genome sequencing and comparison of five Tilletia species to identify candidate genes for the detection of regulated species infecting wheat.</title>
        <authorList>
            <person name="Nguyen H.D.T."/>
            <person name="Sultana T."/>
            <person name="Kesanakurti P."/>
            <person name="Hambleton S."/>
        </authorList>
    </citation>
    <scope>NUCLEOTIDE SEQUENCE</scope>
    <source>
        <strain evidence="6">DAOMC 238032</strain>
    </source>
</reference>
<feature type="compositionally biased region" description="Low complexity" evidence="5">
    <location>
        <begin position="316"/>
        <end position="325"/>
    </location>
</feature>
<evidence type="ECO:0000256" key="1">
    <source>
        <dbReference type="ARBA" id="ARBA00004123"/>
    </source>
</evidence>
<evidence type="ECO:0000256" key="5">
    <source>
        <dbReference type="SAM" id="MobiDB-lite"/>
    </source>
</evidence>
<dbReference type="InterPro" id="IPR001680">
    <property type="entry name" value="WD40_rpt"/>
</dbReference>
<evidence type="ECO:0000313" key="7">
    <source>
        <dbReference type="Proteomes" id="UP000077671"/>
    </source>
</evidence>
<feature type="compositionally biased region" description="Pro residues" evidence="5">
    <location>
        <begin position="166"/>
        <end position="177"/>
    </location>
</feature>
<dbReference type="InterPro" id="IPR036322">
    <property type="entry name" value="WD40_repeat_dom_sf"/>
</dbReference>
<dbReference type="PANTHER" id="PTHR44040">
    <property type="entry name" value="RETINOBLASTOMA-BINDING PROTEIN 5"/>
    <property type="match status" value="1"/>
</dbReference>
<dbReference type="Gene3D" id="2.130.10.10">
    <property type="entry name" value="YVTN repeat-like/Quinoprotein amine dehydrogenase"/>
    <property type="match status" value="3"/>
</dbReference>
<evidence type="ECO:0000256" key="4">
    <source>
        <dbReference type="ARBA" id="ARBA00023242"/>
    </source>
</evidence>
<dbReference type="PANTHER" id="PTHR44040:SF1">
    <property type="entry name" value="RETINOBLASTOMA-BINDING PROTEIN 5"/>
    <property type="match status" value="1"/>
</dbReference>
<feature type="region of interest" description="Disordered" evidence="5">
    <location>
        <begin position="297"/>
        <end position="335"/>
    </location>
</feature>
<evidence type="ECO:0000256" key="3">
    <source>
        <dbReference type="ARBA" id="ARBA00022737"/>
    </source>
</evidence>
<dbReference type="Pfam" id="PF00400">
    <property type="entry name" value="WD40"/>
    <property type="match status" value="1"/>
</dbReference>
<keyword evidence="3" id="KW-0677">Repeat</keyword>
<gene>
    <name evidence="6" type="ORF">A4X03_0g4895</name>
</gene>
<feature type="compositionally biased region" description="Polar residues" evidence="5">
    <location>
        <begin position="153"/>
        <end position="163"/>
    </location>
</feature>
<feature type="compositionally biased region" description="Basic and acidic residues" evidence="5">
    <location>
        <begin position="299"/>
        <end position="309"/>
    </location>
</feature>
<dbReference type="Proteomes" id="UP000077671">
    <property type="component" value="Unassembled WGS sequence"/>
</dbReference>
<dbReference type="AlphaFoldDB" id="A0A8T8T6V3"/>
<comment type="caution">
    <text evidence="6">The sequence shown here is derived from an EMBL/GenBank/DDBJ whole genome shotgun (WGS) entry which is preliminary data.</text>
</comment>
<dbReference type="EMBL" id="LWDD02000711">
    <property type="protein sequence ID" value="KAE8256948.1"/>
    <property type="molecule type" value="Genomic_DNA"/>
</dbReference>
<keyword evidence="2" id="KW-0853">WD repeat</keyword>
<feature type="region of interest" description="Disordered" evidence="5">
    <location>
        <begin position="453"/>
        <end position="472"/>
    </location>
</feature>
<dbReference type="GO" id="GO:0048188">
    <property type="term" value="C:Set1C/COMPASS complex"/>
    <property type="evidence" value="ECO:0007669"/>
    <property type="project" value="InterPro"/>
</dbReference>
<dbReference type="SMART" id="SM00320">
    <property type="entry name" value="WD40"/>
    <property type="match status" value="5"/>
</dbReference>
<organism evidence="6 7">
    <name type="scientific">Tilletia caries</name>
    <name type="common">wheat bunt fungus</name>
    <dbReference type="NCBI Taxonomy" id="13290"/>
    <lineage>
        <taxon>Eukaryota</taxon>
        <taxon>Fungi</taxon>
        <taxon>Dikarya</taxon>
        <taxon>Basidiomycota</taxon>
        <taxon>Ustilaginomycotina</taxon>
        <taxon>Exobasidiomycetes</taxon>
        <taxon>Tilletiales</taxon>
        <taxon>Tilletiaceae</taxon>
        <taxon>Tilletia</taxon>
    </lineage>
</organism>
<sequence>MDISLLNPFAHAVPKSVDASISNANAACIAFNHPSAAPALSAPVPSGHAQTGSDAQDHRRPHSLFAGHYLAAGRLDGIVAIWDIETRSCLRWFDAHTGAIQPARKRTIRFDAPVLEVRFSPVHSLLLLAVLETQQAFIIDLRRPKYTLEQVPLPQSQNESNEAGPSEPPSTSAPPPTDAAESSPVPHYPLPPDPLPAITLDSSAYTTAVFTPDGKFVFAGTSKGYLHVIDPQTGKTIAKLSATAPSGIRELAFDRTGNKLVINATDRTIRTFLVEYDHGVLSPHGRSTWPFPPPITSDLQHETDTKTAVESESNMDLDSAAAAADTAEDNNPHASPNAVVLMPVHKLIDLVNRTPWNGIGWSGHGGEYVHAGAAHKASHNIYIWDMATGTLEKVLQGPKDPLVDVDWHPTRPVIASVCSTGAVHFWFSKSEEAWSAYAPQFQELEENIQYEEREEEFDLEDQDELSRRKQDEEEALVDVSGTFAPRLLPPGMPLLVAPKNDPEPRHIEISDVNGDTKPVNPDRLGGEDGLNQHLISNGDGVQREGSHHVEARAAFTWRWVRTGANGIPESYEADDDVDPHFVVPVQLEDGNSSSDGSSRSD</sequence>
<keyword evidence="4" id="KW-0539">Nucleus</keyword>
<proteinExistence type="predicted"/>
<dbReference type="SUPFAM" id="SSF50978">
    <property type="entry name" value="WD40 repeat-like"/>
    <property type="match status" value="1"/>
</dbReference>
<evidence type="ECO:0000256" key="2">
    <source>
        <dbReference type="ARBA" id="ARBA00022574"/>
    </source>
</evidence>
<comment type="subcellular location">
    <subcellularLocation>
        <location evidence="1">Nucleus</location>
    </subcellularLocation>
</comment>
<protein>
    <submittedName>
        <fullName evidence="6">Uncharacterized protein</fullName>
    </submittedName>
</protein>
<feature type="region of interest" description="Disordered" evidence="5">
    <location>
        <begin position="151"/>
        <end position="193"/>
    </location>
</feature>
<dbReference type="InterPro" id="IPR015943">
    <property type="entry name" value="WD40/YVTN_repeat-like_dom_sf"/>
</dbReference>
<evidence type="ECO:0000313" key="6">
    <source>
        <dbReference type="EMBL" id="KAE8256948.1"/>
    </source>
</evidence>
<name>A0A8T8T6V3_9BASI</name>